<organism evidence="8 9">
    <name type="scientific">Salmo salar</name>
    <name type="common">Atlantic salmon</name>
    <dbReference type="NCBI Taxonomy" id="8030"/>
    <lineage>
        <taxon>Eukaryota</taxon>
        <taxon>Metazoa</taxon>
        <taxon>Chordata</taxon>
        <taxon>Craniata</taxon>
        <taxon>Vertebrata</taxon>
        <taxon>Euteleostomi</taxon>
        <taxon>Actinopterygii</taxon>
        <taxon>Neopterygii</taxon>
        <taxon>Teleostei</taxon>
        <taxon>Protacanthopterygii</taxon>
        <taxon>Salmoniformes</taxon>
        <taxon>Salmonidae</taxon>
        <taxon>Salmoninae</taxon>
        <taxon>Salmo</taxon>
    </lineage>
</organism>
<comment type="catalytic activity">
    <reaction evidence="6">
        <text>L-glutamyl-[protein] + L-glutamate + ATP = gamma-L-glutamyl-L-glutamyl-[protein] + ADP + phosphate + H(+)</text>
        <dbReference type="Rhea" id="RHEA:60144"/>
        <dbReference type="Rhea" id="RHEA-COMP:10208"/>
        <dbReference type="Rhea" id="RHEA-COMP:15517"/>
        <dbReference type="ChEBI" id="CHEBI:15378"/>
        <dbReference type="ChEBI" id="CHEBI:29973"/>
        <dbReference type="ChEBI" id="CHEBI:29985"/>
        <dbReference type="ChEBI" id="CHEBI:30616"/>
        <dbReference type="ChEBI" id="CHEBI:43474"/>
        <dbReference type="ChEBI" id="CHEBI:143622"/>
        <dbReference type="ChEBI" id="CHEBI:456216"/>
    </reaction>
    <physiologicalReaction direction="left-to-right" evidence="6">
        <dbReference type="Rhea" id="RHEA:60145"/>
    </physiologicalReaction>
</comment>
<dbReference type="PROSITE" id="PS51221">
    <property type="entry name" value="TTL"/>
    <property type="match status" value="1"/>
</dbReference>
<comment type="similarity">
    <text evidence="1">Belongs to the tubulin--tyrosine ligase family.</text>
</comment>
<name>A0ABM3CTH2_SALSA</name>
<evidence type="ECO:0000313" key="9">
    <source>
        <dbReference type="RefSeq" id="XP_045549867.1"/>
    </source>
</evidence>
<evidence type="ECO:0000256" key="1">
    <source>
        <dbReference type="ARBA" id="ARBA00006820"/>
    </source>
</evidence>
<feature type="region of interest" description="Disordered" evidence="7">
    <location>
        <begin position="1"/>
        <end position="22"/>
    </location>
</feature>
<dbReference type="InterPro" id="IPR004344">
    <property type="entry name" value="TTL/TTLL_fam"/>
</dbReference>
<dbReference type="Pfam" id="PF03133">
    <property type="entry name" value="TTL"/>
    <property type="match status" value="1"/>
</dbReference>
<feature type="region of interest" description="Disordered" evidence="7">
    <location>
        <begin position="1261"/>
        <end position="1284"/>
    </location>
</feature>
<keyword evidence="4" id="KW-0067">ATP-binding</keyword>
<dbReference type="PANTHER" id="PTHR12241">
    <property type="entry name" value="TUBULIN POLYGLUTAMYLASE"/>
    <property type="match status" value="1"/>
</dbReference>
<feature type="compositionally biased region" description="Polar residues" evidence="7">
    <location>
        <begin position="886"/>
        <end position="897"/>
    </location>
</feature>
<dbReference type="Proteomes" id="UP001652741">
    <property type="component" value="Chromosome ssa01"/>
</dbReference>
<feature type="region of interest" description="Disordered" evidence="7">
    <location>
        <begin position="571"/>
        <end position="616"/>
    </location>
</feature>
<keyword evidence="2" id="KW-0436">Ligase</keyword>
<evidence type="ECO:0000256" key="2">
    <source>
        <dbReference type="ARBA" id="ARBA00022598"/>
    </source>
</evidence>
<evidence type="ECO:0000256" key="4">
    <source>
        <dbReference type="ARBA" id="ARBA00022840"/>
    </source>
</evidence>
<feature type="compositionally biased region" description="Low complexity" evidence="7">
    <location>
        <begin position="846"/>
        <end position="857"/>
    </location>
</feature>
<evidence type="ECO:0000256" key="3">
    <source>
        <dbReference type="ARBA" id="ARBA00022741"/>
    </source>
</evidence>
<accession>A0ABM3CTH2</accession>
<feature type="compositionally biased region" description="Basic and acidic residues" evidence="7">
    <location>
        <begin position="1"/>
        <end position="11"/>
    </location>
</feature>
<feature type="compositionally biased region" description="Acidic residues" evidence="7">
    <location>
        <begin position="593"/>
        <end position="610"/>
    </location>
</feature>
<keyword evidence="3" id="KW-0547">Nucleotide-binding</keyword>
<proteinExistence type="inferred from homology"/>
<evidence type="ECO:0000256" key="6">
    <source>
        <dbReference type="ARBA" id="ARBA00049274"/>
    </source>
</evidence>
<gene>
    <name evidence="9" type="primary">ttll5</name>
</gene>
<feature type="compositionally biased region" description="Basic residues" evidence="7">
    <location>
        <begin position="576"/>
        <end position="586"/>
    </location>
</feature>
<dbReference type="Gene3D" id="3.30.470.20">
    <property type="entry name" value="ATP-grasp fold, B domain"/>
    <property type="match status" value="1"/>
</dbReference>
<reference evidence="9" key="1">
    <citation type="submission" date="2025-08" db="UniProtKB">
        <authorList>
            <consortium name="RefSeq"/>
        </authorList>
    </citation>
    <scope>IDENTIFICATION</scope>
</reference>
<evidence type="ECO:0000313" key="8">
    <source>
        <dbReference type="Proteomes" id="UP001652741"/>
    </source>
</evidence>
<sequence>MPTVIRDKEDSESSSEDEQEDHPCIAWSGLSRKIPVLVFFAEAIVSKDGNIRSVGERYNLAFKIVRTESRLVRGLLTTHGFHEIHPNSNDFNLMWTGSHLKPYLLRSLQDFQKVNHFPRSYELTRKDRLYKNIQRMQQSHGFKNFHIVPQTFVLPSEYQEFCSSFVKDQGPWIIKPVASSRGRGIYLVSNPTQIPMDENILVSRYINNPLLIDDFKFDVRLYVLVTSYDPLTIYLYEEGLARFATVKYDCGTKNIKNQFMHLTNYSVNKKSSDYVSCDDPEVEDYGNKWSMSAMLRYLKQEGKDTTLLMSQVEDLVIKAVLSAELQIATACKMFVPHRNNCFELYGFDVLIDSNLKPWLLEVNLSPSLACDAPLDLKIKASMISDMFSIVGFVCQDPLLRQPRSERVALDPGLKYPAHKAQRPLSAQSAIAPSRVRQRPLSANNTDTDGPKEKPGSKQGDSTLGLTAEELKVLRRIREEHERRGGFIRIFPTPETWELYSGYLEYKTSMNSMLANRLFHGRLGKAVVTSRSRKLNGNVQLQVDVVHACHVIQYERKLLSLEARRRRLRHLAEHSAMGRKRAARGRKASPTGTSDEEDVEEGEERVQEEEEKEKKALGSLAVQTDTMPTSLKRFHNEALSSAEPARCTTAITKPKVNLLHILQQGWDLSKVQARMAFSSYLLRVQMRLLAESRTIANSAWPEKDNEQMELVIRFLKRAASNLQQDMRMVLPSRQLPLQDRRRILSHQLGEFIHCYNKETEHMVKKLEKVKDQEHCINPSVFQEFIAEASESDLEEVLTFYTHKNKSASLFLGTKCRSTKPDNSNSLGSREPATTENQKTLPVAKDGSSASASESSTSEVRNSTDQASVVPPTADQPTVEQPAAALRSSKQPEVQASQHCSSFPAALDCGHIHLQHYSHPQNPPQSLPLHCPPTTAPISAPILRPVPLSPPLPSPARNPSTAPGLCVLLSLDPCPPAPWGNMGSCPPWSHHSLSTTSLPGAKAGPVLYLHLLCGCSLVLHAWCHPHLQPEALQAHLCRSRDPLPAIRRTASSRPRPDPNGVFKDLDSLPARAQSNQQAIVSALHKLAEKQAARQYNSSSHISLLTQHLTNLNLTSRVLSRGAITLTPGVRHGHGTGAVTQRPVRAVHSDTGPIHSTTGPKALRDEEGLWDGETQSAYNLVRGVSPQQRYQPIPGSYQLQFAIQQLQQQKFQSRQLLDQSRTRHQAMLAAKAMMPSYPVTAPWPQAPTGPSSSSLPVIHPGRQNHSHACTGPGHILNPKPPSSAREGLVRKTATQRLNKQTSSERPANGALTSNSQHVVYEAVCGKAGLSGYSKLFQGQGSKLR</sequence>
<feature type="compositionally biased region" description="Polar residues" evidence="7">
    <location>
        <begin position="819"/>
        <end position="838"/>
    </location>
</feature>
<feature type="region of interest" description="Disordered" evidence="7">
    <location>
        <begin position="816"/>
        <end position="897"/>
    </location>
</feature>
<dbReference type="RefSeq" id="XP_045549867.1">
    <property type="nucleotide sequence ID" value="XM_045693911.1"/>
</dbReference>
<dbReference type="GeneID" id="106590462"/>
<keyword evidence="8" id="KW-1185">Reference proteome</keyword>
<evidence type="ECO:0000256" key="5">
    <source>
        <dbReference type="ARBA" id="ARBA00041448"/>
    </source>
</evidence>
<dbReference type="PANTHER" id="PTHR12241:SF145">
    <property type="entry name" value="TUBULIN POLYGLUTAMYLASE TTLL5"/>
    <property type="match status" value="1"/>
</dbReference>
<evidence type="ECO:0000256" key="7">
    <source>
        <dbReference type="SAM" id="MobiDB-lite"/>
    </source>
</evidence>
<feature type="region of interest" description="Disordered" evidence="7">
    <location>
        <begin position="418"/>
        <end position="464"/>
    </location>
</feature>
<dbReference type="SUPFAM" id="SSF56059">
    <property type="entry name" value="Glutathione synthetase ATP-binding domain-like"/>
    <property type="match status" value="1"/>
</dbReference>
<protein>
    <recommendedName>
        <fullName evidence="5">Tubulin--tyrosine ligase-like protein 5</fullName>
    </recommendedName>
</protein>